<dbReference type="Gene3D" id="3.40.50.300">
    <property type="entry name" value="P-loop containing nucleotide triphosphate hydrolases"/>
    <property type="match status" value="1"/>
</dbReference>
<dbReference type="Proteomes" id="UP000521872">
    <property type="component" value="Unassembled WGS sequence"/>
</dbReference>
<accession>A0A8H4VM52</accession>
<dbReference type="AlphaFoldDB" id="A0A8H4VM52"/>
<name>A0A8H4VM52_9AGAR</name>
<comment type="caution">
    <text evidence="1">The sequence shown here is derived from an EMBL/GenBank/DDBJ whole genome shotgun (WGS) entry which is preliminary data.</text>
</comment>
<sequence>METTIILVTGLSRAGKSTFINNLVKETCMPVNDTLALNSCSSIKSVTICPNPDRPYLQILVAEVPGFDDEVKGDGEKLKEVADWLQEKLSQKMTFGGVLYMHDISEDRFSTLAASELKALQASFAGKPDHGLERFVLVTTKWGRISEEKASSKESELKKNQWGVLINRSSSVCRFKIDAANKEVGYSSAWTALNLLLSCKSQVPDISGRLEEFKKLQLGGPKQEKSVIASMIRLIFGYSAATSRRGKHSNRRRS</sequence>
<keyword evidence="2" id="KW-1185">Reference proteome</keyword>
<dbReference type="SUPFAM" id="SSF52540">
    <property type="entry name" value="P-loop containing nucleoside triphosphate hydrolases"/>
    <property type="match status" value="1"/>
</dbReference>
<gene>
    <name evidence="1" type="ORF">D9613_003494</name>
</gene>
<evidence type="ECO:0000313" key="2">
    <source>
        <dbReference type="Proteomes" id="UP000521872"/>
    </source>
</evidence>
<organism evidence="1 2">
    <name type="scientific">Agrocybe pediades</name>
    <dbReference type="NCBI Taxonomy" id="84607"/>
    <lineage>
        <taxon>Eukaryota</taxon>
        <taxon>Fungi</taxon>
        <taxon>Dikarya</taxon>
        <taxon>Basidiomycota</taxon>
        <taxon>Agaricomycotina</taxon>
        <taxon>Agaricomycetes</taxon>
        <taxon>Agaricomycetidae</taxon>
        <taxon>Agaricales</taxon>
        <taxon>Agaricineae</taxon>
        <taxon>Strophariaceae</taxon>
        <taxon>Agrocybe</taxon>
    </lineage>
</organism>
<evidence type="ECO:0000313" key="1">
    <source>
        <dbReference type="EMBL" id="KAF4615013.1"/>
    </source>
</evidence>
<dbReference type="InterPro" id="IPR027417">
    <property type="entry name" value="P-loop_NTPase"/>
</dbReference>
<reference evidence="1 2" key="1">
    <citation type="submission" date="2019-12" db="EMBL/GenBank/DDBJ databases">
        <authorList>
            <person name="Floudas D."/>
            <person name="Bentzer J."/>
            <person name="Ahren D."/>
            <person name="Johansson T."/>
            <person name="Persson P."/>
            <person name="Tunlid A."/>
        </authorList>
    </citation>
    <scope>NUCLEOTIDE SEQUENCE [LARGE SCALE GENOMIC DNA]</scope>
    <source>
        <strain evidence="1 2">CBS 102.39</strain>
    </source>
</reference>
<proteinExistence type="predicted"/>
<dbReference type="EMBL" id="JAACJL010000044">
    <property type="protein sequence ID" value="KAF4615013.1"/>
    <property type="molecule type" value="Genomic_DNA"/>
</dbReference>
<dbReference type="CDD" id="cd00882">
    <property type="entry name" value="Ras_like_GTPase"/>
    <property type="match status" value="1"/>
</dbReference>
<protein>
    <recommendedName>
        <fullName evidence="3">G domain-containing protein</fullName>
    </recommendedName>
</protein>
<evidence type="ECO:0008006" key="3">
    <source>
        <dbReference type="Google" id="ProtNLM"/>
    </source>
</evidence>